<dbReference type="Proteomes" id="UP001353952">
    <property type="component" value="Unassembled WGS sequence"/>
</dbReference>
<dbReference type="EMBL" id="JAYXNZ010000002">
    <property type="protein sequence ID" value="MEC7054121.1"/>
    <property type="molecule type" value="Genomic_DNA"/>
</dbReference>
<evidence type="ECO:0000313" key="3">
    <source>
        <dbReference type="Proteomes" id="UP001353952"/>
    </source>
</evidence>
<evidence type="ECO:0000313" key="2">
    <source>
        <dbReference type="EMBL" id="MEC7054121.1"/>
    </source>
</evidence>
<reference evidence="2 3" key="1">
    <citation type="submission" date="2024-01" db="EMBL/GenBank/DDBJ databases">
        <title>Genome analysis.</title>
        <authorList>
            <person name="Zhang K."/>
        </authorList>
    </citation>
    <scope>NUCLEOTIDE SEQUENCE [LARGE SCALE GENOMIC DNA]</scope>
    <source>
        <strain evidence="2 3">CGMCC 4.1753</strain>
    </source>
</reference>
<feature type="region of interest" description="Disordered" evidence="1">
    <location>
        <begin position="150"/>
        <end position="216"/>
    </location>
</feature>
<keyword evidence="3" id="KW-1185">Reference proteome</keyword>
<feature type="compositionally biased region" description="Low complexity" evidence="1">
    <location>
        <begin position="156"/>
        <end position="165"/>
    </location>
</feature>
<sequence length="382" mass="41168">MGREGRGGFLRFFRRRRAEELADIEAEITDFGEALARFQYVPRGDEADGPVLADVQRALDAYDRAKRDFAGDRDREDAADVLRALDDGRYAFACAAARSEGRALPERRLPCFFDPRHGPSTAEVDWAPPGGAARTIPVCAADAVRIKEGQPPIATGSTPRRAGAPAPRPAPGPGPAAPASGGPGRTSAGPTPKWLLYKEWPPDTPDTRRAGGSGTRDVELLRTDSAEPVLLVLRMFRDGAGQAYLDGASGRRALIERMAERVVTPVPADGARHVRVRVESSGSWRLWLQSPDRVRVVERSLQATGSYVFRYEGGPGELRFSHQGGGRFAVEALGEDLSSTARLLSGKGTSDVQGVLPGPGLYQVQSYAPWQLFLIPTMAPSS</sequence>
<comment type="caution">
    <text evidence="2">The sequence shown here is derived from an EMBL/GenBank/DDBJ whole genome shotgun (WGS) entry which is preliminary data.</text>
</comment>
<gene>
    <name evidence="2" type="ORF">RFN57_17750</name>
</gene>
<organism evidence="2 3">
    <name type="scientific">Streptomyces violaceochromogenes</name>
    <dbReference type="NCBI Taxonomy" id="67377"/>
    <lineage>
        <taxon>Bacteria</taxon>
        <taxon>Bacillati</taxon>
        <taxon>Actinomycetota</taxon>
        <taxon>Actinomycetes</taxon>
        <taxon>Kitasatosporales</taxon>
        <taxon>Streptomycetaceae</taxon>
        <taxon>Streptomyces</taxon>
    </lineage>
</organism>
<name>A0ABU6LY06_9ACTN</name>
<accession>A0ABU6LY06</accession>
<evidence type="ECO:0000256" key="1">
    <source>
        <dbReference type="SAM" id="MobiDB-lite"/>
    </source>
</evidence>
<proteinExistence type="predicted"/>
<dbReference type="RefSeq" id="WP_191845909.1">
    <property type="nucleotide sequence ID" value="NZ_BMUO01000002.1"/>
</dbReference>
<feature type="compositionally biased region" description="Low complexity" evidence="1">
    <location>
        <begin position="177"/>
        <end position="192"/>
    </location>
</feature>
<feature type="compositionally biased region" description="Pro residues" evidence="1">
    <location>
        <begin position="166"/>
        <end position="176"/>
    </location>
</feature>
<protein>
    <submittedName>
        <fullName evidence="2">Uncharacterized protein</fullName>
    </submittedName>
</protein>